<evidence type="ECO:0000313" key="5">
    <source>
        <dbReference type="Proteomes" id="UP000014174"/>
    </source>
</evidence>
<proteinExistence type="predicted"/>
<dbReference type="Pfam" id="PF00440">
    <property type="entry name" value="TetR_N"/>
    <property type="match status" value="1"/>
</dbReference>
<feature type="DNA-binding region" description="H-T-H motif" evidence="2">
    <location>
        <begin position="32"/>
        <end position="51"/>
    </location>
</feature>
<comment type="caution">
    <text evidence="4">The sequence shown here is derived from an EMBL/GenBank/DDBJ whole genome shotgun (WGS) entry which is preliminary data.</text>
</comment>
<dbReference type="EMBL" id="AQPN01000145">
    <property type="protein sequence ID" value="EOR92730.1"/>
    <property type="molecule type" value="Genomic_DNA"/>
</dbReference>
<dbReference type="Proteomes" id="UP000014174">
    <property type="component" value="Unassembled WGS sequence"/>
</dbReference>
<dbReference type="InterPro" id="IPR001647">
    <property type="entry name" value="HTH_TetR"/>
</dbReference>
<evidence type="ECO:0000313" key="4">
    <source>
        <dbReference type="EMBL" id="EOR92730.1"/>
    </source>
</evidence>
<accession>R9GMI6</accession>
<dbReference type="InterPro" id="IPR032551">
    <property type="entry name" value="BscR_C"/>
</dbReference>
<dbReference type="InterPro" id="IPR050624">
    <property type="entry name" value="HTH-type_Tx_Regulator"/>
</dbReference>
<evidence type="ECO:0000256" key="2">
    <source>
        <dbReference type="PROSITE-ProRule" id="PRU00335"/>
    </source>
</evidence>
<dbReference type="Gene3D" id="1.10.357.10">
    <property type="entry name" value="Tetracycline Repressor, domain 2"/>
    <property type="match status" value="1"/>
</dbReference>
<dbReference type="OrthoDB" id="6430772at2"/>
<dbReference type="PANTHER" id="PTHR43479:SF11">
    <property type="entry name" value="ACREF_ENVCD OPERON REPRESSOR-RELATED"/>
    <property type="match status" value="1"/>
</dbReference>
<dbReference type="SUPFAM" id="SSF46689">
    <property type="entry name" value="Homeodomain-like"/>
    <property type="match status" value="1"/>
</dbReference>
<feature type="domain" description="HTH tetR-type" evidence="3">
    <location>
        <begin position="9"/>
        <end position="69"/>
    </location>
</feature>
<dbReference type="PROSITE" id="PS50977">
    <property type="entry name" value="HTH_TETR_2"/>
    <property type="match status" value="1"/>
</dbReference>
<dbReference type="Pfam" id="PF16295">
    <property type="entry name" value="TetR_C_10"/>
    <property type="match status" value="1"/>
</dbReference>
<dbReference type="PANTHER" id="PTHR43479">
    <property type="entry name" value="ACREF/ENVCD OPERON REPRESSOR-RELATED"/>
    <property type="match status" value="1"/>
</dbReference>
<protein>
    <submittedName>
        <fullName evidence="4">Transcriptional regulator, TetR family</fullName>
    </submittedName>
</protein>
<dbReference type="GO" id="GO:0003677">
    <property type="term" value="F:DNA binding"/>
    <property type="evidence" value="ECO:0007669"/>
    <property type="project" value="UniProtKB-UniRule"/>
</dbReference>
<evidence type="ECO:0000256" key="1">
    <source>
        <dbReference type="ARBA" id="ARBA00023125"/>
    </source>
</evidence>
<dbReference type="SUPFAM" id="SSF48498">
    <property type="entry name" value="Tetracyclin repressor-like, C-terminal domain"/>
    <property type="match status" value="1"/>
</dbReference>
<dbReference type="InterPro" id="IPR036271">
    <property type="entry name" value="Tet_transcr_reg_TetR-rel_C_sf"/>
</dbReference>
<dbReference type="eggNOG" id="COG1309">
    <property type="taxonomic scope" value="Bacteria"/>
</dbReference>
<evidence type="ECO:0000259" key="3">
    <source>
        <dbReference type="PROSITE" id="PS50977"/>
    </source>
</evidence>
<dbReference type="PRINTS" id="PR00455">
    <property type="entry name" value="HTHTETR"/>
</dbReference>
<organism evidence="4 5">
    <name type="scientific">Arcticibacter svalbardensis MN12-7</name>
    <dbReference type="NCBI Taxonomy" id="1150600"/>
    <lineage>
        <taxon>Bacteria</taxon>
        <taxon>Pseudomonadati</taxon>
        <taxon>Bacteroidota</taxon>
        <taxon>Sphingobacteriia</taxon>
        <taxon>Sphingobacteriales</taxon>
        <taxon>Sphingobacteriaceae</taxon>
        <taxon>Arcticibacter</taxon>
    </lineage>
</organism>
<keyword evidence="5" id="KW-1185">Reference proteome</keyword>
<dbReference type="AlphaFoldDB" id="R9GMI6"/>
<keyword evidence="1 2" id="KW-0238">DNA-binding</keyword>
<gene>
    <name evidence="4" type="ORF">ADIARSV_4242</name>
</gene>
<dbReference type="RefSeq" id="WP_016197460.1">
    <property type="nucleotide sequence ID" value="NZ_AQPN01000145.1"/>
</dbReference>
<dbReference type="STRING" id="1150600.ADIARSV_4242"/>
<sequence>MNVQLNNFTCKKTAIFDSTLCLIKEHGFHGTPMSLIAKNANVAAGTIYHYFESKDALIKALYIYVKDGLADTIPLENNILSYKDLFIQYWVDQCEYFIAHENALYFLEQYLTSPYRNSNPEIESKLFLTRIVPFFQKGIDSGHIRKMDYQLLMPVIHGSIVAAAKYHLSGHYEFTKEKLRETALIIWDGIKKQPTTITTHPII</sequence>
<dbReference type="InterPro" id="IPR009057">
    <property type="entry name" value="Homeodomain-like_sf"/>
</dbReference>
<reference evidence="4 5" key="1">
    <citation type="journal article" date="2013" name="Genome Announc.">
        <title>Draft Genome Sequence of Arcticibacter svalbardensis Strain MN12-7T, a Member of the Family Sphingobacteriaceae Isolated from an Arctic Soil Sample.</title>
        <authorList>
            <person name="Shivaji S."/>
            <person name="Ara S."/>
            <person name="Prasad S."/>
            <person name="Manasa B.P."/>
            <person name="Begum Z."/>
            <person name="Singh A."/>
            <person name="Kumar Pinnaka A."/>
        </authorList>
    </citation>
    <scope>NUCLEOTIDE SEQUENCE [LARGE SCALE GENOMIC DNA]</scope>
    <source>
        <strain evidence="4 5">MN12-7</strain>
    </source>
</reference>
<name>R9GMI6_9SPHI</name>